<gene>
    <name evidence="10" type="ORF">JTE90_024190</name>
</gene>
<evidence type="ECO:0000256" key="1">
    <source>
        <dbReference type="ARBA" id="ARBA00003845"/>
    </source>
</evidence>
<dbReference type="PANTHER" id="PTHR35981">
    <property type="entry name" value="ION TRANSPORT PEPTIDE, ISOFORM C"/>
    <property type="match status" value="1"/>
</dbReference>
<organism evidence="10 11">
    <name type="scientific">Oedothorax gibbosus</name>
    <dbReference type="NCBI Taxonomy" id="931172"/>
    <lineage>
        <taxon>Eukaryota</taxon>
        <taxon>Metazoa</taxon>
        <taxon>Ecdysozoa</taxon>
        <taxon>Arthropoda</taxon>
        <taxon>Chelicerata</taxon>
        <taxon>Arachnida</taxon>
        <taxon>Araneae</taxon>
        <taxon>Araneomorphae</taxon>
        <taxon>Entelegynae</taxon>
        <taxon>Araneoidea</taxon>
        <taxon>Linyphiidae</taxon>
        <taxon>Erigoninae</taxon>
        <taxon>Oedothorax</taxon>
    </lineage>
</organism>
<dbReference type="PROSITE" id="PS01250">
    <property type="entry name" value="CHH_MIH_GIH"/>
    <property type="match status" value="1"/>
</dbReference>
<comment type="caution">
    <text evidence="10">The sequence shown here is derived from an EMBL/GenBank/DDBJ whole genome shotgun (WGS) entry which is preliminary data.</text>
</comment>
<evidence type="ECO:0000313" key="10">
    <source>
        <dbReference type="EMBL" id="KAG8182257.1"/>
    </source>
</evidence>
<keyword evidence="6 9" id="KW-0732">Signal</keyword>
<dbReference type="Proteomes" id="UP000827092">
    <property type="component" value="Unassembled WGS sequence"/>
</dbReference>
<feature type="disulfide bond" evidence="8">
    <location>
        <begin position="46"/>
        <end position="62"/>
    </location>
</feature>
<evidence type="ECO:0000256" key="3">
    <source>
        <dbReference type="ARBA" id="ARBA00005447"/>
    </source>
</evidence>
<dbReference type="SUPFAM" id="SSF81778">
    <property type="entry name" value="Crustacean CHH/MIH/GIH neurohormone"/>
    <property type="match status" value="1"/>
</dbReference>
<feature type="disulfide bond" evidence="8">
    <location>
        <begin position="49"/>
        <end position="75"/>
    </location>
</feature>
<dbReference type="EMBL" id="JAFNEN010000473">
    <property type="protein sequence ID" value="KAG8182257.1"/>
    <property type="molecule type" value="Genomic_DNA"/>
</dbReference>
<feature type="disulfide bond" evidence="8">
    <location>
        <begin position="30"/>
        <end position="66"/>
    </location>
</feature>
<evidence type="ECO:0000256" key="6">
    <source>
        <dbReference type="ARBA" id="ARBA00022729"/>
    </source>
</evidence>
<dbReference type="GO" id="GO:0005576">
    <property type="term" value="C:extracellular region"/>
    <property type="evidence" value="ECO:0007669"/>
    <property type="project" value="UniProtKB-SubCell"/>
</dbReference>
<dbReference type="InterPro" id="IPR001166">
    <property type="entry name" value="Hyperglycemic"/>
</dbReference>
<evidence type="ECO:0000256" key="7">
    <source>
        <dbReference type="ARBA" id="ARBA00023157"/>
    </source>
</evidence>
<accession>A0AAV6UD02</accession>
<comment type="function">
    <text evidence="1">May increase the toxicity of alpha-latrotoxin and/or other venom components. Is non-toxic to mice and to the cockroach Periplaneta americana.</text>
</comment>
<dbReference type="PRINTS" id="PR00550">
    <property type="entry name" value="HYPRGLYCEMIC"/>
</dbReference>
<dbReference type="Gene3D" id="1.10.2010.10">
    <property type="entry name" value="Crustacean CHH/MIH/GIH neurohormone"/>
    <property type="match status" value="1"/>
</dbReference>
<keyword evidence="4" id="KW-0964">Secreted</keyword>
<evidence type="ECO:0000256" key="4">
    <source>
        <dbReference type="ARBA" id="ARBA00022525"/>
    </source>
</evidence>
<keyword evidence="5" id="KW-0372">Hormone</keyword>
<keyword evidence="7 8" id="KW-1015">Disulfide bond</keyword>
<dbReference type="PANTHER" id="PTHR35981:SF2">
    <property type="entry name" value="ION TRANSPORT PEPTIDE, ISOFORM C"/>
    <property type="match status" value="1"/>
</dbReference>
<evidence type="ECO:0000256" key="9">
    <source>
        <dbReference type="SAM" id="SignalP"/>
    </source>
</evidence>
<dbReference type="AlphaFoldDB" id="A0AAV6UD02"/>
<dbReference type="Pfam" id="PF01147">
    <property type="entry name" value="Crust_neurohorm"/>
    <property type="match status" value="1"/>
</dbReference>
<evidence type="ECO:0008006" key="12">
    <source>
        <dbReference type="Google" id="ProtNLM"/>
    </source>
</evidence>
<comment type="subcellular location">
    <subcellularLocation>
        <location evidence="2">Secreted</location>
    </subcellularLocation>
</comment>
<reference evidence="10 11" key="1">
    <citation type="journal article" date="2022" name="Nat. Ecol. Evol.">
        <title>A masculinizing supergene underlies an exaggerated male reproductive morph in a spider.</title>
        <authorList>
            <person name="Hendrickx F."/>
            <person name="De Corte Z."/>
            <person name="Sonet G."/>
            <person name="Van Belleghem S.M."/>
            <person name="Kostlbacher S."/>
            <person name="Vangestel C."/>
        </authorList>
    </citation>
    <scope>NUCLEOTIDE SEQUENCE [LARGE SCALE GENOMIC DNA]</scope>
    <source>
        <strain evidence="10">W744_W776</strain>
    </source>
</reference>
<comment type="similarity">
    <text evidence="3">Belongs to the arthropod CHH/MIH/GIH/VIH hormone family.</text>
</comment>
<evidence type="ECO:0000256" key="8">
    <source>
        <dbReference type="PIRSR" id="PIRSR631098-51"/>
    </source>
</evidence>
<feature type="signal peptide" evidence="9">
    <location>
        <begin position="1"/>
        <end position="17"/>
    </location>
</feature>
<sequence length="100" mass="11420">MVSVGCVVWLMAAGVGCQDMWEESHKSSGCLGIYDRYKMAHLERVCDECFELYKEQGIHKSCRSHCFGSKTFFDCMDAVALDELRKEAVLLSWESLRSIK</sequence>
<dbReference type="InterPro" id="IPR031098">
    <property type="entry name" value="Crust_neurohorm"/>
</dbReference>
<dbReference type="GO" id="GO:0007623">
    <property type="term" value="P:circadian rhythm"/>
    <property type="evidence" value="ECO:0007669"/>
    <property type="project" value="TreeGrafter"/>
</dbReference>
<dbReference type="GO" id="GO:0005184">
    <property type="term" value="F:neuropeptide hormone activity"/>
    <property type="evidence" value="ECO:0007669"/>
    <property type="project" value="InterPro"/>
</dbReference>
<proteinExistence type="inferred from homology"/>
<feature type="chain" id="PRO_5043820800" description="Ion transport peptide" evidence="9">
    <location>
        <begin position="18"/>
        <end position="100"/>
    </location>
</feature>
<dbReference type="InterPro" id="IPR035957">
    <property type="entry name" value="Crust_neurohorm_sf"/>
</dbReference>
<protein>
    <recommendedName>
        <fullName evidence="12">Ion transport peptide</fullName>
    </recommendedName>
</protein>
<evidence type="ECO:0000256" key="5">
    <source>
        <dbReference type="ARBA" id="ARBA00022702"/>
    </source>
</evidence>
<keyword evidence="11" id="KW-1185">Reference proteome</keyword>
<evidence type="ECO:0000313" key="11">
    <source>
        <dbReference type="Proteomes" id="UP000827092"/>
    </source>
</evidence>
<evidence type="ECO:0000256" key="2">
    <source>
        <dbReference type="ARBA" id="ARBA00004613"/>
    </source>
</evidence>
<dbReference type="InterPro" id="IPR018251">
    <property type="entry name" value="Crust_neurhormone_CS"/>
</dbReference>
<name>A0AAV6UD02_9ARAC</name>